<evidence type="ECO:0000259" key="5">
    <source>
        <dbReference type="Pfam" id="PF02397"/>
    </source>
</evidence>
<evidence type="ECO:0000256" key="4">
    <source>
        <dbReference type="SAM" id="Phobius"/>
    </source>
</evidence>
<feature type="region of interest" description="Disordered" evidence="3">
    <location>
        <begin position="196"/>
        <end position="243"/>
    </location>
</feature>
<proteinExistence type="inferred from homology"/>
<dbReference type="PANTHER" id="PTHR30576">
    <property type="entry name" value="COLANIC BIOSYNTHESIS UDP-GLUCOSE LIPID CARRIER TRANSFERASE"/>
    <property type="match status" value="1"/>
</dbReference>
<evidence type="ECO:0000256" key="2">
    <source>
        <dbReference type="ARBA" id="ARBA00023169"/>
    </source>
</evidence>
<gene>
    <name evidence="6" type="ORF">ACFFIC_12960</name>
</gene>
<feature type="transmembrane region" description="Helical" evidence="4">
    <location>
        <begin position="24"/>
        <end position="47"/>
    </location>
</feature>
<dbReference type="GO" id="GO:0016740">
    <property type="term" value="F:transferase activity"/>
    <property type="evidence" value="ECO:0007669"/>
    <property type="project" value="UniProtKB-KW"/>
</dbReference>
<keyword evidence="4" id="KW-1133">Transmembrane helix</keyword>
<comment type="similarity">
    <text evidence="1">Belongs to the bacterial sugar transferase family.</text>
</comment>
<dbReference type="EMBL" id="JBHLVZ010000033">
    <property type="protein sequence ID" value="MFC0386444.1"/>
    <property type="molecule type" value="Genomic_DNA"/>
</dbReference>
<feature type="domain" description="Bacterial sugar transferase" evidence="5">
    <location>
        <begin position="17"/>
        <end position="188"/>
    </location>
</feature>
<evidence type="ECO:0000313" key="6">
    <source>
        <dbReference type="EMBL" id="MFC0386444.1"/>
    </source>
</evidence>
<keyword evidence="7" id="KW-1185">Reference proteome</keyword>
<keyword evidence="4" id="KW-0812">Transmembrane</keyword>
<dbReference type="InterPro" id="IPR003362">
    <property type="entry name" value="Bact_transf"/>
</dbReference>
<keyword evidence="2" id="KW-0270">Exopolysaccharide synthesis</keyword>
<reference evidence="6 7" key="1">
    <citation type="submission" date="2024-09" db="EMBL/GenBank/DDBJ databases">
        <authorList>
            <person name="Sun Q."/>
            <person name="Mori K."/>
        </authorList>
    </citation>
    <scope>NUCLEOTIDE SEQUENCE [LARGE SCALE GENOMIC DNA]</scope>
    <source>
        <strain evidence="6 7">CCM 7468</strain>
    </source>
</reference>
<dbReference type="RefSeq" id="WP_377050916.1">
    <property type="nucleotide sequence ID" value="NZ_JBHLVZ010000033.1"/>
</dbReference>
<dbReference type="Proteomes" id="UP001589789">
    <property type="component" value="Unassembled WGS sequence"/>
</dbReference>
<name>A0ABV6IT56_9PROT</name>
<keyword evidence="4" id="KW-0472">Membrane</keyword>
<evidence type="ECO:0000313" key="7">
    <source>
        <dbReference type="Proteomes" id="UP001589789"/>
    </source>
</evidence>
<keyword evidence="6" id="KW-0808">Transferase</keyword>
<accession>A0ABV6IT56</accession>
<feature type="compositionally biased region" description="Low complexity" evidence="3">
    <location>
        <begin position="225"/>
        <end position="236"/>
    </location>
</feature>
<sequence length="243" mass="25440">MGGRWFLPEGFYARRGKRWLDAGASAALLICLSPVLVAVAAAVRLALGPGVLFRQERAGRGGVPFTLLKFRSMRARRFEGEEDAARLGGFGRALRASALDEVPQLVNVLRGEMSLVGPRPLPVAYLARYTPREAGRLRVRPGLAGAAQARGRNAVPWPERLEWDARYAAGVTLRGDALAALGTLRVLLSGRGVAAPGHATMPELPAPPARPAMRHPAGDPLEPPVGGAVAAGVAEAAGGGRTG</sequence>
<dbReference type="PANTHER" id="PTHR30576:SF0">
    <property type="entry name" value="UNDECAPRENYL-PHOSPHATE N-ACETYLGALACTOSAMINYL 1-PHOSPHATE TRANSFERASE-RELATED"/>
    <property type="match status" value="1"/>
</dbReference>
<dbReference type="Pfam" id="PF02397">
    <property type="entry name" value="Bac_transf"/>
    <property type="match status" value="1"/>
</dbReference>
<evidence type="ECO:0000256" key="1">
    <source>
        <dbReference type="ARBA" id="ARBA00006464"/>
    </source>
</evidence>
<protein>
    <submittedName>
        <fullName evidence="6">Sugar transferase</fullName>
    </submittedName>
</protein>
<comment type="caution">
    <text evidence="6">The sequence shown here is derived from an EMBL/GenBank/DDBJ whole genome shotgun (WGS) entry which is preliminary data.</text>
</comment>
<evidence type="ECO:0000256" key="3">
    <source>
        <dbReference type="SAM" id="MobiDB-lite"/>
    </source>
</evidence>
<organism evidence="6 7">
    <name type="scientific">Muricoccus vinaceus</name>
    <dbReference type="NCBI Taxonomy" id="424704"/>
    <lineage>
        <taxon>Bacteria</taxon>
        <taxon>Pseudomonadati</taxon>
        <taxon>Pseudomonadota</taxon>
        <taxon>Alphaproteobacteria</taxon>
        <taxon>Acetobacterales</taxon>
        <taxon>Roseomonadaceae</taxon>
        <taxon>Muricoccus</taxon>
    </lineage>
</organism>